<reference evidence="3 4" key="1">
    <citation type="journal article" date="2016" name="Front. Microbiol.">
        <title>Genomic Resource of Rice Seed Associated Bacteria.</title>
        <authorList>
            <person name="Midha S."/>
            <person name="Bansal K."/>
            <person name="Sharma S."/>
            <person name="Kumar N."/>
            <person name="Patil P.P."/>
            <person name="Chaudhry V."/>
            <person name="Patil P.B."/>
        </authorList>
    </citation>
    <scope>NUCLEOTIDE SEQUENCE [LARGE SCALE GENOMIC DNA]</scope>
    <source>
        <strain evidence="3 4">NS331</strain>
    </source>
</reference>
<evidence type="ECO:0000313" key="4">
    <source>
        <dbReference type="Proteomes" id="UP000072741"/>
    </source>
</evidence>
<dbReference type="Gene3D" id="3.40.50.300">
    <property type="entry name" value="P-loop containing nucleotide triphosphate hydrolases"/>
    <property type="match status" value="1"/>
</dbReference>
<dbReference type="InterPro" id="IPR027417">
    <property type="entry name" value="P-loop_NTPase"/>
</dbReference>
<keyword evidence="1" id="KW-0472">Membrane</keyword>
<dbReference type="EMBL" id="LDSL01000084">
    <property type="protein sequence ID" value="KTT20397.1"/>
    <property type="molecule type" value="Genomic_DNA"/>
</dbReference>
<organism evidence="3 4">
    <name type="scientific">Pseudacidovorax intermedius</name>
    <dbReference type="NCBI Taxonomy" id="433924"/>
    <lineage>
        <taxon>Bacteria</taxon>
        <taxon>Pseudomonadati</taxon>
        <taxon>Pseudomonadota</taxon>
        <taxon>Betaproteobacteria</taxon>
        <taxon>Burkholderiales</taxon>
        <taxon>Comamonadaceae</taxon>
        <taxon>Pseudacidovorax</taxon>
    </lineage>
</organism>
<dbReference type="InterPro" id="IPR008900">
    <property type="entry name" value="Zot_N"/>
</dbReference>
<keyword evidence="1" id="KW-1133">Transmembrane helix</keyword>
<proteinExistence type="predicted"/>
<dbReference type="AlphaFoldDB" id="A0A147GSJ2"/>
<dbReference type="Pfam" id="PF05707">
    <property type="entry name" value="Zot"/>
    <property type="match status" value="1"/>
</dbReference>
<feature type="domain" description="Zona occludens toxin N-terminal" evidence="2">
    <location>
        <begin position="13"/>
        <end position="202"/>
    </location>
</feature>
<keyword evidence="1" id="KW-0812">Transmembrane</keyword>
<comment type="caution">
    <text evidence="3">The sequence shown here is derived from an EMBL/GenBank/DDBJ whole genome shotgun (WGS) entry which is preliminary data.</text>
</comment>
<gene>
    <name evidence="3" type="ORF">NS331_13955</name>
</gene>
<accession>A0A147GSJ2</accession>
<keyword evidence="4" id="KW-1185">Reference proteome</keyword>
<feature type="non-terminal residue" evidence="3">
    <location>
        <position position="262"/>
    </location>
</feature>
<dbReference type="Proteomes" id="UP000072741">
    <property type="component" value="Unassembled WGS sequence"/>
</dbReference>
<feature type="transmembrane region" description="Helical" evidence="1">
    <location>
        <begin position="215"/>
        <end position="236"/>
    </location>
</feature>
<name>A0A147GSJ2_9BURK</name>
<evidence type="ECO:0000259" key="2">
    <source>
        <dbReference type="Pfam" id="PF05707"/>
    </source>
</evidence>
<evidence type="ECO:0000256" key="1">
    <source>
        <dbReference type="SAM" id="Phobius"/>
    </source>
</evidence>
<protein>
    <recommendedName>
        <fullName evidence="2">Zona occludens toxin N-terminal domain-containing protein</fullName>
    </recommendedName>
</protein>
<dbReference type="RefSeq" id="WP_242873747.1">
    <property type="nucleotide sequence ID" value="NZ_LDSL01000084.1"/>
</dbReference>
<evidence type="ECO:0000313" key="3">
    <source>
        <dbReference type="EMBL" id="KTT20397.1"/>
    </source>
</evidence>
<sequence length="262" mass="29924">MRRGQRLRQGGFIYLRTGGNGSCKTLFTLADVRKLQLETGRPVCINLRPADDPKEPNKPYCRVYPEKMAEFGWTAARFKDWQDQPDGTIFLVDECHYDLPVRTGSSAQVPPHVAKLSEHRSRGFDFFMLTQHPQNVDVFVRRLVQAPGWHQHLKRIFGASNATRVLQWDAVNAQCEKDGSGESAQITTRTQPKEVFQWYDSAFIHTGRKRIPFQVWLIVACVPLVLALVLYTWYAFTRNQDKTKERITGDVATANSTADGRP</sequence>